<dbReference type="EMBL" id="PQVG01000003">
    <property type="protein sequence ID" value="POY40472.1"/>
    <property type="molecule type" value="Genomic_DNA"/>
</dbReference>
<evidence type="ECO:0000256" key="5">
    <source>
        <dbReference type="ARBA" id="ARBA00022989"/>
    </source>
</evidence>
<comment type="similarity">
    <text evidence="2 7">Belongs to the ExbD/TolR family.</text>
</comment>
<proteinExistence type="inferred from homology"/>
<keyword evidence="4 7" id="KW-0812">Transmembrane</keyword>
<dbReference type="GO" id="GO:0005886">
    <property type="term" value="C:plasma membrane"/>
    <property type="evidence" value="ECO:0007669"/>
    <property type="project" value="UniProtKB-SubCell"/>
</dbReference>
<feature type="transmembrane region" description="Helical" evidence="9">
    <location>
        <begin position="26"/>
        <end position="44"/>
    </location>
</feature>
<evidence type="ECO:0000313" key="10">
    <source>
        <dbReference type="EMBL" id="POY40472.1"/>
    </source>
</evidence>
<dbReference type="OrthoDB" id="952702at2"/>
<keyword evidence="7" id="KW-0813">Transport</keyword>
<comment type="caution">
    <text evidence="10">The sequence shown here is derived from an EMBL/GenBank/DDBJ whole genome shotgun (WGS) entry which is preliminary data.</text>
</comment>
<dbReference type="GO" id="GO:0015031">
    <property type="term" value="P:protein transport"/>
    <property type="evidence" value="ECO:0007669"/>
    <property type="project" value="UniProtKB-KW"/>
</dbReference>
<evidence type="ECO:0000256" key="6">
    <source>
        <dbReference type="ARBA" id="ARBA00023136"/>
    </source>
</evidence>
<evidence type="ECO:0000256" key="2">
    <source>
        <dbReference type="ARBA" id="ARBA00005811"/>
    </source>
</evidence>
<dbReference type="PANTHER" id="PTHR30558">
    <property type="entry name" value="EXBD MEMBRANE COMPONENT OF PMF-DRIVEN MACROMOLECULE IMPORT SYSTEM"/>
    <property type="match status" value="1"/>
</dbReference>
<dbReference type="GO" id="GO:0022857">
    <property type="term" value="F:transmembrane transporter activity"/>
    <property type="evidence" value="ECO:0007669"/>
    <property type="project" value="InterPro"/>
</dbReference>
<sequence>MAELNTGDSGGGKDKKVRSKKQNSKVDLTAMVDLAFLLITFFMLTTTLSKPQAMELGLPDKEKPNEEDQNIKVDENRTMTIMLGDNDKLVRYVGLLATPVAGGAPKDFAYGKEGIRKELLSRKEAVLKYTGDPKKGMIVIIKPGKKSNYRNLVDILDEMAIVDVPTYAIVNDFSPEEIKLLEGNKK</sequence>
<evidence type="ECO:0000256" key="3">
    <source>
        <dbReference type="ARBA" id="ARBA00022475"/>
    </source>
</evidence>
<dbReference type="Pfam" id="PF02472">
    <property type="entry name" value="ExbD"/>
    <property type="match status" value="1"/>
</dbReference>
<name>A0A2S5ADH2_9FLAO</name>
<evidence type="ECO:0000256" key="7">
    <source>
        <dbReference type="RuleBase" id="RU003879"/>
    </source>
</evidence>
<protein>
    <submittedName>
        <fullName evidence="10">Biopolymer transporter ExbD</fullName>
    </submittedName>
</protein>
<evidence type="ECO:0000256" key="9">
    <source>
        <dbReference type="SAM" id="Phobius"/>
    </source>
</evidence>
<gene>
    <name evidence="10" type="ORF">C3L50_07470</name>
</gene>
<evidence type="ECO:0000256" key="1">
    <source>
        <dbReference type="ARBA" id="ARBA00004162"/>
    </source>
</evidence>
<keyword evidence="6 9" id="KW-0472">Membrane</keyword>
<evidence type="ECO:0000313" key="11">
    <source>
        <dbReference type="Proteomes" id="UP000237310"/>
    </source>
</evidence>
<keyword evidence="5 9" id="KW-1133">Transmembrane helix</keyword>
<dbReference type="RefSeq" id="WP_103805534.1">
    <property type="nucleotide sequence ID" value="NZ_PQVG01000003.1"/>
</dbReference>
<keyword evidence="11" id="KW-1185">Reference proteome</keyword>
<keyword evidence="3" id="KW-1003">Cell membrane</keyword>
<accession>A0A2S5ADH2</accession>
<evidence type="ECO:0000256" key="8">
    <source>
        <dbReference type="SAM" id="MobiDB-lite"/>
    </source>
</evidence>
<comment type="subcellular location">
    <subcellularLocation>
        <location evidence="1">Cell membrane</location>
        <topology evidence="1">Single-pass membrane protein</topology>
    </subcellularLocation>
    <subcellularLocation>
        <location evidence="7">Cell membrane</location>
        <topology evidence="7">Single-pass type II membrane protein</topology>
    </subcellularLocation>
</comment>
<dbReference type="Proteomes" id="UP000237310">
    <property type="component" value="Unassembled WGS sequence"/>
</dbReference>
<evidence type="ECO:0000256" key="4">
    <source>
        <dbReference type="ARBA" id="ARBA00022692"/>
    </source>
</evidence>
<dbReference type="AlphaFoldDB" id="A0A2S5ADH2"/>
<reference evidence="10 11" key="1">
    <citation type="submission" date="2018-01" db="EMBL/GenBank/DDBJ databases">
        <authorList>
            <person name="Gaut B.S."/>
            <person name="Morton B.R."/>
            <person name="Clegg M.T."/>
            <person name="Duvall M.R."/>
        </authorList>
    </citation>
    <scope>NUCLEOTIDE SEQUENCE [LARGE SCALE GENOMIC DNA]</scope>
    <source>
        <strain evidence="10 11">HR-AY</strain>
    </source>
</reference>
<organism evidence="10 11">
    <name type="scientific">Flavobacterium alvei</name>
    <dbReference type="NCBI Taxonomy" id="2080416"/>
    <lineage>
        <taxon>Bacteria</taxon>
        <taxon>Pseudomonadati</taxon>
        <taxon>Bacteroidota</taxon>
        <taxon>Flavobacteriia</taxon>
        <taxon>Flavobacteriales</taxon>
        <taxon>Flavobacteriaceae</taxon>
        <taxon>Flavobacterium</taxon>
    </lineage>
</organism>
<keyword evidence="7" id="KW-0653">Protein transport</keyword>
<dbReference type="PANTHER" id="PTHR30558:SF3">
    <property type="entry name" value="BIOPOLYMER TRANSPORT PROTEIN EXBD-RELATED"/>
    <property type="match status" value="1"/>
</dbReference>
<feature type="region of interest" description="Disordered" evidence="8">
    <location>
        <begin position="1"/>
        <end position="22"/>
    </location>
</feature>
<dbReference type="InterPro" id="IPR003400">
    <property type="entry name" value="ExbD"/>
</dbReference>